<dbReference type="EMBL" id="CH476615">
    <property type="protein sequence ID" value="EEP77668.1"/>
    <property type="molecule type" value="Genomic_DNA"/>
</dbReference>
<dbReference type="VEuPathDB" id="FungiDB:UREG_02517"/>
<reference evidence="4" key="1">
    <citation type="journal article" date="2009" name="Genome Res.">
        <title>Comparative genomic analyses of the human fungal pathogens Coccidioides and their relatives.</title>
        <authorList>
            <person name="Sharpton T.J."/>
            <person name="Stajich J.E."/>
            <person name="Rounsley S.D."/>
            <person name="Gardner M.J."/>
            <person name="Wortman J.R."/>
            <person name="Jordar V.S."/>
            <person name="Maiti R."/>
            <person name="Kodira C.D."/>
            <person name="Neafsey D.E."/>
            <person name="Zeng Q."/>
            <person name="Hung C.-Y."/>
            <person name="McMahan C."/>
            <person name="Muszewska A."/>
            <person name="Grynberg M."/>
            <person name="Mandel M.A."/>
            <person name="Kellner E.M."/>
            <person name="Barker B.M."/>
            <person name="Galgiani J.N."/>
            <person name="Orbach M.J."/>
            <person name="Kirkland T.N."/>
            <person name="Cole G.T."/>
            <person name="Henn M.R."/>
            <person name="Birren B.W."/>
            <person name="Taylor J.W."/>
        </authorList>
    </citation>
    <scope>NUCLEOTIDE SEQUENCE [LARGE SCALE GENOMIC DNA]</scope>
    <source>
        <strain evidence="4">UAMH 1704</strain>
    </source>
</reference>
<feature type="region of interest" description="Disordered" evidence="1">
    <location>
        <begin position="292"/>
        <end position="339"/>
    </location>
</feature>
<dbReference type="OrthoDB" id="2247093at2759"/>
<dbReference type="Proteomes" id="UP000002058">
    <property type="component" value="Unassembled WGS sequence"/>
</dbReference>
<dbReference type="InterPro" id="IPR004827">
    <property type="entry name" value="bZIP"/>
</dbReference>
<sequence length="403" mass="44236">MSKRSQAPDLPDQSSPIESPVQSQHEPGRFAPVAGDTTSQQGASRLIAVDSILNPPSHPAFESPSRQSSNGPLEYTSSTCPSPSPSPSARLSQTDPALFRLDKSVSPRNQHRRTLTPRSPASRAASLGTRLTSIPATMNVAQFPFPPSPPPQTTTACPSSYNLHQPSSLPDHRAPQVLAHEPSPSTRHSSYRPYQQGIACTISYSPAWPGPQARLIPVTIDMDSGSKRASDKRRKNSHASRRFRQRKKASENEKARIMEKLQDEVKHLKQVVSFYQTERDFFREYVNRIPGTHVPPRPASPPLAPSTFQQPSESESDGRMTARRSVRPRTGSASLGMPLPTAAQPAMPFNSPGYQSPWPTVITTSSMSTTPETLQQFQQPFHGHYHGLPHPVSPRGHDASFPH</sequence>
<dbReference type="Pfam" id="PF07716">
    <property type="entry name" value="bZIP_2"/>
    <property type="match status" value="1"/>
</dbReference>
<evidence type="ECO:0000313" key="3">
    <source>
        <dbReference type="EMBL" id="EEP77668.1"/>
    </source>
</evidence>
<dbReference type="SUPFAM" id="SSF57959">
    <property type="entry name" value="Leucine zipper domain"/>
    <property type="match status" value="1"/>
</dbReference>
<feature type="region of interest" description="Disordered" evidence="1">
    <location>
        <begin position="143"/>
        <end position="192"/>
    </location>
</feature>
<dbReference type="GeneID" id="8443205"/>
<feature type="domain" description="BZIP" evidence="2">
    <location>
        <begin position="232"/>
        <end position="246"/>
    </location>
</feature>
<feature type="compositionally biased region" description="Pro residues" evidence="1">
    <location>
        <begin position="293"/>
        <end position="304"/>
    </location>
</feature>
<feature type="region of interest" description="Disordered" evidence="1">
    <location>
        <begin position="221"/>
        <end position="254"/>
    </location>
</feature>
<feature type="region of interest" description="Disordered" evidence="1">
    <location>
        <begin position="379"/>
        <end position="403"/>
    </location>
</feature>
<protein>
    <recommendedName>
        <fullName evidence="2">BZIP domain-containing protein</fullName>
    </recommendedName>
</protein>
<evidence type="ECO:0000259" key="2">
    <source>
        <dbReference type="PROSITE" id="PS00036"/>
    </source>
</evidence>
<dbReference type="Gene3D" id="1.20.5.170">
    <property type="match status" value="1"/>
</dbReference>
<proteinExistence type="predicted"/>
<evidence type="ECO:0000313" key="4">
    <source>
        <dbReference type="Proteomes" id="UP000002058"/>
    </source>
</evidence>
<organism evidence="3 4">
    <name type="scientific">Uncinocarpus reesii (strain UAMH 1704)</name>
    <dbReference type="NCBI Taxonomy" id="336963"/>
    <lineage>
        <taxon>Eukaryota</taxon>
        <taxon>Fungi</taxon>
        <taxon>Dikarya</taxon>
        <taxon>Ascomycota</taxon>
        <taxon>Pezizomycotina</taxon>
        <taxon>Eurotiomycetes</taxon>
        <taxon>Eurotiomycetidae</taxon>
        <taxon>Onygenales</taxon>
        <taxon>Onygenaceae</taxon>
        <taxon>Uncinocarpus</taxon>
    </lineage>
</organism>
<evidence type="ECO:0000256" key="1">
    <source>
        <dbReference type="SAM" id="MobiDB-lite"/>
    </source>
</evidence>
<dbReference type="RefSeq" id="XP_002543001.1">
    <property type="nucleotide sequence ID" value="XM_002542955.1"/>
</dbReference>
<dbReference type="AlphaFoldDB" id="C4JGB9"/>
<dbReference type="InParanoid" id="C4JGB9"/>
<dbReference type="KEGG" id="ure:UREG_02517"/>
<accession>C4JGB9</accession>
<feature type="region of interest" description="Disordered" evidence="1">
    <location>
        <begin position="1"/>
        <end position="126"/>
    </location>
</feature>
<feature type="compositionally biased region" description="Basic residues" evidence="1">
    <location>
        <begin position="230"/>
        <end position="247"/>
    </location>
</feature>
<dbReference type="HOGENOM" id="CLU_644061_0_0_1"/>
<dbReference type="eggNOG" id="ENOG502S3WG">
    <property type="taxonomic scope" value="Eukaryota"/>
</dbReference>
<dbReference type="InterPro" id="IPR046347">
    <property type="entry name" value="bZIP_sf"/>
</dbReference>
<name>C4JGB9_UNCRE</name>
<feature type="compositionally biased region" description="Polar residues" evidence="1">
    <location>
        <begin position="12"/>
        <end position="25"/>
    </location>
</feature>
<dbReference type="OMA" id="HYAHISH"/>
<dbReference type="GO" id="GO:0003700">
    <property type="term" value="F:DNA-binding transcription factor activity"/>
    <property type="evidence" value="ECO:0007669"/>
    <property type="project" value="InterPro"/>
</dbReference>
<gene>
    <name evidence="3" type="ORF">UREG_02517</name>
</gene>
<dbReference type="PROSITE" id="PS00036">
    <property type="entry name" value="BZIP_BASIC"/>
    <property type="match status" value="1"/>
</dbReference>
<keyword evidence="4" id="KW-1185">Reference proteome</keyword>